<dbReference type="InterPro" id="IPR003779">
    <property type="entry name" value="CMD-like"/>
</dbReference>
<proteinExistence type="predicted"/>
<dbReference type="SUPFAM" id="SSF69118">
    <property type="entry name" value="AhpD-like"/>
    <property type="match status" value="1"/>
</dbReference>
<sequence length="214" mass="23866">MTNTNRISYVAMESMDEAMREEMHRCAREGTPRPESSAVRAHAPNAFWAFADSWKALFHGGVCDHAIKELCRVYISRTVKCEFCGNQRSVKATAAGLAEQQYDDLLNFESSPKYDERQRAALSYAEAIAWGLDAGDAFWERLHRHFSEAELVELGCFIALTYGQQSWIRLLGIDHHQYLAGTSAAMAPGFETAAATAASKASSDYWAAQPNDRD</sequence>
<feature type="domain" description="Carboxymuconolactone decarboxylase-like" evidence="1">
    <location>
        <begin position="44"/>
        <end position="127"/>
    </location>
</feature>
<dbReference type="PANTHER" id="PTHR34846">
    <property type="entry name" value="4-CARBOXYMUCONOLACTONE DECARBOXYLASE FAMILY PROTEIN (AFU_ORTHOLOGUE AFUA_6G11590)"/>
    <property type="match status" value="1"/>
</dbReference>
<dbReference type="InterPro" id="IPR029032">
    <property type="entry name" value="AhpD-like"/>
</dbReference>
<dbReference type="PANTHER" id="PTHR34846:SF10">
    <property type="entry name" value="CYTOPLASMIC PROTEIN"/>
    <property type="match status" value="1"/>
</dbReference>
<evidence type="ECO:0000259" key="1">
    <source>
        <dbReference type="Pfam" id="PF02627"/>
    </source>
</evidence>
<dbReference type="GO" id="GO:0051920">
    <property type="term" value="F:peroxiredoxin activity"/>
    <property type="evidence" value="ECO:0007669"/>
    <property type="project" value="InterPro"/>
</dbReference>
<keyword evidence="3" id="KW-1185">Reference proteome</keyword>
<gene>
    <name evidence="2" type="ORF">Pth03_44150</name>
</gene>
<comment type="caution">
    <text evidence="2">The sequence shown here is derived from an EMBL/GenBank/DDBJ whole genome shotgun (WGS) entry which is preliminary data.</text>
</comment>
<organism evidence="2 3">
    <name type="scientific">Planotetraspora thailandica</name>
    <dbReference type="NCBI Taxonomy" id="487172"/>
    <lineage>
        <taxon>Bacteria</taxon>
        <taxon>Bacillati</taxon>
        <taxon>Actinomycetota</taxon>
        <taxon>Actinomycetes</taxon>
        <taxon>Streptosporangiales</taxon>
        <taxon>Streptosporangiaceae</taxon>
        <taxon>Planotetraspora</taxon>
    </lineage>
</organism>
<evidence type="ECO:0000313" key="2">
    <source>
        <dbReference type="EMBL" id="GII56026.1"/>
    </source>
</evidence>
<reference evidence="2" key="1">
    <citation type="submission" date="2021-01" db="EMBL/GenBank/DDBJ databases">
        <title>Whole genome shotgun sequence of Planotetraspora thailandica NBRC 104271.</title>
        <authorList>
            <person name="Komaki H."/>
            <person name="Tamura T."/>
        </authorList>
    </citation>
    <scope>NUCLEOTIDE SEQUENCE</scope>
    <source>
        <strain evidence="2">NBRC 104271</strain>
    </source>
</reference>
<dbReference type="Pfam" id="PF02627">
    <property type="entry name" value="CMD"/>
    <property type="match status" value="1"/>
</dbReference>
<dbReference type="EMBL" id="BOOR01000032">
    <property type="protein sequence ID" value="GII56026.1"/>
    <property type="molecule type" value="Genomic_DNA"/>
</dbReference>
<dbReference type="RefSeq" id="WP_203946208.1">
    <property type="nucleotide sequence ID" value="NZ_BOOR01000032.1"/>
</dbReference>
<dbReference type="Proteomes" id="UP000605992">
    <property type="component" value="Unassembled WGS sequence"/>
</dbReference>
<name>A0A8J3V6V1_9ACTN</name>
<accession>A0A8J3V6V1</accession>
<protein>
    <recommendedName>
        <fullName evidence="1">Carboxymuconolactone decarboxylase-like domain-containing protein</fullName>
    </recommendedName>
</protein>
<dbReference type="Gene3D" id="1.20.1290.10">
    <property type="entry name" value="AhpD-like"/>
    <property type="match status" value="1"/>
</dbReference>
<evidence type="ECO:0000313" key="3">
    <source>
        <dbReference type="Proteomes" id="UP000605992"/>
    </source>
</evidence>
<dbReference type="AlphaFoldDB" id="A0A8J3V6V1"/>